<dbReference type="KEGG" id="soy:115877021"/>
<dbReference type="RefSeq" id="XP_030748944.1">
    <property type="nucleotide sequence ID" value="XM_030893084.1"/>
</dbReference>
<feature type="compositionally biased region" description="Acidic residues" evidence="1">
    <location>
        <begin position="118"/>
        <end position="138"/>
    </location>
</feature>
<dbReference type="Proteomes" id="UP000504635">
    <property type="component" value="Unplaced"/>
</dbReference>
<feature type="compositionally biased region" description="Basic and acidic residues" evidence="1">
    <location>
        <begin position="143"/>
        <end position="153"/>
    </location>
</feature>
<evidence type="ECO:0000256" key="1">
    <source>
        <dbReference type="SAM" id="MobiDB-lite"/>
    </source>
</evidence>
<feature type="compositionally biased region" description="Polar residues" evidence="1">
    <location>
        <begin position="103"/>
        <end position="117"/>
    </location>
</feature>
<reference evidence="3" key="1">
    <citation type="submission" date="2025-08" db="UniProtKB">
        <authorList>
            <consortium name="RefSeq"/>
        </authorList>
    </citation>
    <scope>IDENTIFICATION</scope>
    <source>
        <tissue evidence="3">Gonads</tissue>
    </source>
</reference>
<gene>
    <name evidence="3" type="primary">LOC115877021</name>
</gene>
<name>A0A6J2XDT0_SITOR</name>
<dbReference type="GeneID" id="115877021"/>
<dbReference type="AlphaFoldDB" id="A0A6J2XDT0"/>
<organism evidence="2 3">
    <name type="scientific">Sitophilus oryzae</name>
    <name type="common">Rice weevil</name>
    <name type="synonym">Curculio oryzae</name>
    <dbReference type="NCBI Taxonomy" id="7048"/>
    <lineage>
        <taxon>Eukaryota</taxon>
        <taxon>Metazoa</taxon>
        <taxon>Ecdysozoa</taxon>
        <taxon>Arthropoda</taxon>
        <taxon>Hexapoda</taxon>
        <taxon>Insecta</taxon>
        <taxon>Pterygota</taxon>
        <taxon>Neoptera</taxon>
        <taxon>Endopterygota</taxon>
        <taxon>Coleoptera</taxon>
        <taxon>Polyphaga</taxon>
        <taxon>Cucujiformia</taxon>
        <taxon>Curculionidae</taxon>
        <taxon>Dryophthorinae</taxon>
        <taxon>Sitophilus</taxon>
    </lineage>
</organism>
<protein>
    <submittedName>
        <fullName evidence="3">Uncharacterized protein LOC115877021</fullName>
    </submittedName>
</protein>
<proteinExistence type="predicted"/>
<evidence type="ECO:0000313" key="2">
    <source>
        <dbReference type="Proteomes" id="UP000504635"/>
    </source>
</evidence>
<feature type="region of interest" description="Disordered" evidence="1">
    <location>
        <begin position="102"/>
        <end position="162"/>
    </location>
</feature>
<evidence type="ECO:0000313" key="3">
    <source>
        <dbReference type="RefSeq" id="XP_030748944.1"/>
    </source>
</evidence>
<dbReference type="InParanoid" id="A0A6J2XDT0"/>
<sequence length="246" mass="28386">MVKGNSDNDALVTNTNNDKTDGDCVELQKEIEEALKVLMNDCGEQNEELLSLSDHYCAAETVSSNLESDYRNNGQDNLRPNDNYIKKPATSTIMVNQEADYTDTAQPGTSGISMTNQDNDEDFVSNESDYEESEDDLDMSQPMEKENSDKEDSGPENNEIETIEEEYVEISRRKRKRKADTACWKRQECKIKREKGEKYDELRKNTDGKWTTYAAKPPRKMKHFCNFKMSGKSLKIRCRFFTEEDR</sequence>
<feature type="compositionally biased region" description="Polar residues" evidence="1">
    <location>
        <begin position="1"/>
        <end position="17"/>
    </location>
</feature>
<accession>A0A6J2XDT0</accession>
<keyword evidence="2" id="KW-1185">Reference proteome</keyword>
<feature type="region of interest" description="Disordered" evidence="1">
    <location>
        <begin position="1"/>
        <end position="22"/>
    </location>
</feature>